<reference evidence="1 2" key="1">
    <citation type="journal article" date="2018" name="Sci. Rep.">
        <title>Genomic signatures of local adaptation to the degree of environmental predictability in rotifers.</title>
        <authorList>
            <person name="Franch-Gras L."/>
            <person name="Hahn C."/>
            <person name="Garcia-Roger E.M."/>
            <person name="Carmona M.J."/>
            <person name="Serra M."/>
            <person name="Gomez A."/>
        </authorList>
    </citation>
    <scope>NUCLEOTIDE SEQUENCE [LARGE SCALE GENOMIC DNA]</scope>
    <source>
        <strain evidence="1">HYR1</strain>
    </source>
</reference>
<name>A0A3M7QX49_BRAPC</name>
<dbReference type="AlphaFoldDB" id="A0A3M7QX49"/>
<dbReference type="Proteomes" id="UP000276133">
    <property type="component" value="Unassembled WGS sequence"/>
</dbReference>
<accession>A0A3M7QX49</accession>
<evidence type="ECO:0000313" key="1">
    <source>
        <dbReference type="EMBL" id="RNA15912.1"/>
    </source>
</evidence>
<dbReference type="PROSITE" id="PS51257">
    <property type="entry name" value="PROKAR_LIPOPROTEIN"/>
    <property type="match status" value="1"/>
</dbReference>
<proteinExistence type="predicted"/>
<comment type="caution">
    <text evidence="1">The sequence shown here is derived from an EMBL/GenBank/DDBJ whole genome shotgun (WGS) entry which is preliminary data.</text>
</comment>
<keyword evidence="2" id="KW-1185">Reference proteome</keyword>
<sequence>MTERLATHAANWPSVCSAPTGVGCCIRFSNSTNQYFCCCCVVKKERERERKEKVLGTHSRPRTDHIAPSIKCVEQSGLSTERKNELCLKPCFNIYGIHTTQQQRKKEK</sequence>
<gene>
    <name evidence="1" type="ORF">BpHYR1_043266</name>
</gene>
<protein>
    <submittedName>
        <fullName evidence="1">Uncharacterized protein</fullName>
    </submittedName>
</protein>
<evidence type="ECO:0000313" key="2">
    <source>
        <dbReference type="Proteomes" id="UP000276133"/>
    </source>
</evidence>
<organism evidence="1 2">
    <name type="scientific">Brachionus plicatilis</name>
    <name type="common">Marine rotifer</name>
    <name type="synonym">Brachionus muelleri</name>
    <dbReference type="NCBI Taxonomy" id="10195"/>
    <lineage>
        <taxon>Eukaryota</taxon>
        <taxon>Metazoa</taxon>
        <taxon>Spiralia</taxon>
        <taxon>Gnathifera</taxon>
        <taxon>Rotifera</taxon>
        <taxon>Eurotatoria</taxon>
        <taxon>Monogononta</taxon>
        <taxon>Pseudotrocha</taxon>
        <taxon>Ploima</taxon>
        <taxon>Brachionidae</taxon>
        <taxon>Brachionus</taxon>
    </lineage>
</organism>
<feature type="non-terminal residue" evidence="1">
    <location>
        <position position="108"/>
    </location>
</feature>
<dbReference type="EMBL" id="REGN01004849">
    <property type="protein sequence ID" value="RNA15912.1"/>
    <property type="molecule type" value="Genomic_DNA"/>
</dbReference>